<feature type="coiled-coil region" evidence="6">
    <location>
        <begin position="79"/>
        <end position="172"/>
    </location>
</feature>
<dbReference type="Pfam" id="PF18517">
    <property type="entry name" value="LZ3wCH"/>
    <property type="match status" value="1"/>
</dbReference>
<evidence type="ECO:0000256" key="2">
    <source>
        <dbReference type="ARBA" id="ARBA00005981"/>
    </source>
</evidence>
<comment type="function">
    <text evidence="5">Required for proper homologous chromosome pairing and efficient cross-over and intragenic recombination during meiosis.</text>
</comment>
<evidence type="ECO:0000256" key="3">
    <source>
        <dbReference type="ARBA" id="ARBA00023054"/>
    </source>
</evidence>
<comment type="similarity">
    <text evidence="2 5">Belongs to the MND1 family.</text>
</comment>
<dbReference type="InterPro" id="IPR040453">
    <property type="entry name" value="Mnd1_HTH"/>
</dbReference>
<comment type="subcellular location">
    <subcellularLocation>
        <location evidence="1 5">Nucleus</location>
    </subcellularLocation>
</comment>
<dbReference type="GO" id="GO:0005634">
    <property type="term" value="C:nucleus"/>
    <property type="evidence" value="ECO:0007669"/>
    <property type="project" value="UniProtKB-SubCell"/>
</dbReference>
<evidence type="ECO:0000256" key="1">
    <source>
        <dbReference type="ARBA" id="ARBA00004123"/>
    </source>
</evidence>
<organism evidence="9 10">
    <name type="scientific">Megalurothrips usitatus</name>
    <name type="common">bean blossom thrips</name>
    <dbReference type="NCBI Taxonomy" id="439358"/>
    <lineage>
        <taxon>Eukaryota</taxon>
        <taxon>Metazoa</taxon>
        <taxon>Ecdysozoa</taxon>
        <taxon>Arthropoda</taxon>
        <taxon>Hexapoda</taxon>
        <taxon>Insecta</taxon>
        <taxon>Pterygota</taxon>
        <taxon>Neoptera</taxon>
        <taxon>Paraneoptera</taxon>
        <taxon>Thysanoptera</taxon>
        <taxon>Terebrantia</taxon>
        <taxon>Thripoidea</taxon>
        <taxon>Thripidae</taxon>
        <taxon>Megalurothrips</taxon>
    </lineage>
</organism>
<dbReference type="Proteomes" id="UP001075354">
    <property type="component" value="Chromosome 13"/>
</dbReference>
<evidence type="ECO:0000256" key="4">
    <source>
        <dbReference type="ARBA" id="ARBA00023242"/>
    </source>
</evidence>
<dbReference type="GO" id="GO:0007131">
    <property type="term" value="P:reciprocal meiotic recombination"/>
    <property type="evidence" value="ECO:0007669"/>
    <property type="project" value="InterPro"/>
</dbReference>
<dbReference type="Pfam" id="PF03962">
    <property type="entry name" value="Mnd1"/>
    <property type="match status" value="1"/>
</dbReference>
<sequence>MSKRKGVSKDEKRTRVLDYFYEKKEFFHLKELEKDIPKVKGVIAQSVKEIVTELVNDNLVDSDKIGTSTYFWAFPSKARHLKKQQLEDLKKQLEEANKKLKVSREKVIAAKIGREETEKRLQLLERLQSMKVDEERLTAEIQKYKDSDPETFEKMKKEIQIAKDAANRWTDNVFSVKSWCKDKFGLDEGALDKAFEIPADFDNID</sequence>
<dbReference type="EMBL" id="JAPTSV010000013">
    <property type="protein sequence ID" value="KAJ1521141.1"/>
    <property type="molecule type" value="Genomic_DNA"/>
</dbReference>
<feature type="domain" description="Leucine zipper with capping helix" evidence="8">
    <location>
        <begin position="150"/>
        <end position="204"/>
    </location>
</feature>
<gene>
    <name evidence="9" type="ORF">ONE63_002836</name>
</gene>
<keyword evidence="3 6" id="KW-0175">Coiled coil</keyword>
<evidence type="ECO:0000256" key="6">
    <source>
        <dbReference type="SAM" id="Coils"/>
    </source>
</evidence>
<dbReference type="AlphaFoldDB" id="A0AAV7X679"/>
<dbReference type="PIRSF" id="PIRSF026991">
    <property type="entry name" value="Mnd1"/>
    <property type="match status" value="1"/>
</dbReference>
<keyword evidence="4 5" id="KW-0539">Nucleus</keyword>
<comment type="caution">
    <text evidence="9">The sequence shown here is derived from an EMBL/GenBank/DDBJ whole genome shotgun (WGS) entry which is preliminary data.</text>
</comment>
<evidence type="ECO:0000313" key="10">
    <source>
        <dbReference type="Proteomes" id="UP001075354"/>
    </source>
</evidence>
<evidence type="ECO:0000259" key="7">
    <source>
        <dbReference type="Pfam" id="PF03962"/>
    </source>
</evidence>
<protein>
    <recommendedName>
        <fullName evidence="5">Meiotic nuclear division protein 1 homolog</fullName>
    </recommendedName>
</protein>
<proteinExistence type="inferred from homology"/>
<feature type="domain" description="Mnd1 HTH" evidence="7">
    <location>
        <begin position="16"/>
        <end position="75"/>
    </location>
</feature>
<dbReference type="GO" id="GO:0003690">
    <property type="term" value="F:double-stranded DNA binding"/>
    <property type="evidence" value="ECO:0007669"/>
    <property type="project" value="InterPro"/>
</dbReference>
<accession>A0AAV7X679</accession>
<name>A0AAV7X679_9NEOP</name>
<dbReference type="InterPro" id="IPR005647">
    <property type="entry name" value="Mnd1"/>
</dbReference>
<dbReference type="InterPro" id="IPR040661">
    <property type="entry name" value="LZ3wCH"/>
</dbReference>
<evidence type="ECO:0000313" key="9">
    <source>
        <dbReference type="EMBL" id="KAJ1521141.1"/>
    </source>
</evidence>
<keyword evidence="10" id="KW-1185">Reference proteome</keyword>
<reference evidence="9" key="1">
    <citation type="submission" date="2022-12" db="EMBL/GenBank/DDBJ databases">
        <title>Chromosome-level genome assembly of the bean flower thrips Megalurothrips usitatus.</title>
        <authorList>
            <person name="Ma L."/>
            <person name="Liu Q."/>
            <person name="Li H."/>
            <person name="Cai W."/>
        </authorList>
    </citation>
    <scope>NUCLEOTIDE SEQUENCE</scope>
    <source>
        <strain evidence="9">Cailab_2022a</strain>
    </source>
</reference>
<evidence type="ECO:0000259" key="8">
    <source>
        <dbReference type="Pfam" id="PF18517"/>
    </source>
</evidence>
<evidence type="ECO:0000256" key="5">
    <source>
        <dbReference type="PIRNR" id="PIRNR026991"/>
    </source>
</evidence>